<proteinExistence type="predicted"/>
<name>A0ACC0WTD5_9STRA</name>
<accession>A0ACC0WTD5</accession>
<dbReference type="Proteomes" id="UP001163321">
    <property type="component" value="Chromosome 1"/>
</dbReference>
<organism evidence="1 2">
    <name type="scientific">Peronosclerospora sorghi</name>
    <dbReference type="NCBI Taxonomy" id="230839"/>
    <lineage>
        <taxon>Eukaryota</taxon>
        <taxon>Sar</taxon>
        <taxon>Stramenopiles</taxon>
        <taxon>Oomycota</taxon>
        <taxon>Peronosporomycetes</taxon>
        <taxon>Peronosporales</taxon>
        <taxon>Peronosporaceae</taxon>
        <taxon>Peronosclerospora</taxon>
    </lineage>
</organism>
<dbReference type="EMBL" id="CM047580">
    <property type="protein sequence ID" value="KAI9920961.1"/>
    <property type="molecule type" value="Genomic_DNA"/>
</dbReference>
<keyword evidence="2" id="KW-1185">Reference proteome</keyword>
<gene>
    <name evidence="1" type="ORF">PsorP6_001733</name>
</gene>
<evidence type="ECO:0000313" key="2">
    <source>
        <dbReference type="Proteomes" id="UP001163321"/>
    </source>
</evidence>
<comment type="caution">
    <text evidence="1">The sequence shown here is derived from an EMBL/GenBank/DDBJ whole genome shotgun (WGS) entry which is preliminary data.</text>
</comment>
<evidence type="ECO:0000313" key="1">
    <source>
        <dbReference type="EMBL" id="KAI9920961.1"/>
    </source>
</evidence>
<reference evidence="1 2" key="1">
    <citation type="journal article" date="2022" name="bioRxiv">
        <title>The genome of the oomycete Peronosclerospora sorghi, a cosmopolitan pathogen of maize and sorghum, is inflated with dispersed pseudogenes.</title>
        <authorList>
            <person name="Fletcher K."/>
            <person name="Martin F."/>
            <person name="Isakeit T."/>
            <person name="Cavanaugh K."/>
            <person name="Magill C."/>
            <person name="Michelmore R."/>
        </authorList>
    </citation>
    <scope>NUCLEOTIDE SEQUENCE [LARGE SCALE GENOMIC DNA]</scope>
    <source>
        <strain evidence="1">P6</strain>
    </source>
</reference>
<protein>
    <submittedName>
        <fullName evidence="1">Uncharacterized protein</fullName>
    </submittedName>
</protein>
<sequence length="101" mass="11593">MRPSSVKCAFRHARCLCLAPPSVFSRSWLYSWTHLRRELGLSRDRERNIGHLSCRVCTESFQTSIHCTHATHTSRWLDGGDLSAPIDVYTDWIDECEALNA</sequence>